<evidence type="ECO:0000256" key="7">
    <source>
        <dbReference type="ARBA" id="ARBA00040154"/>
    </source>
</evidence>
<dbReference type="InterPro" id="IPR015943">
    <property type="entry name" value="WD40/YVTN_repeat-like_dom_sf"/>
</dbReference>
<dbReference type="RefSeq" id="XP_030842108.1">
    <property type="nucleotide sequence ID" value="XM_030986248.1"/>
</dbReference>
<dbReference type="InterPro" id="IPR036322">
    <property type="entry name" value="WD40_repeat_dom_sf"/>
</dbReference>
<evidence type="ECO:0000256" key="6">
    <source>
        <dbReference type="ARBA" id="ARBA00038255"/>
    </source>
</evidence>
<feature type="repeat" description="WD" evidence="8">
    <location>
        <begin position="215"/>
        <end position="246"/>
    </location>
</feature>
<dbReference type="Gene3D" id="2.130.10.10">
    <property type="entry name" value="YVTN repeat-like/Quinoprotein amine dehydrogenase"/>
    <property type="match status" value="4"/>
</dbReference>
<protein>
    <recommendedName>
        <fullName evidence="7">tRNA (34-2'-O)-methyltransferase regulator WDR6</fullName>
    </recommendedName>
</protein>
<accession>A0A7M7NVN4</accession>
<feature type="region of interest" description="Disordered" evidence="9">
    <location>
        <begin position="952"/>
        <end position="1050"/>
    </location>
</feature>
<keyword evidence="4" id="KW-0819">tRNA processing</keyword>
<dbReference type="OMA" id="IIVWSCF"/>
<feature type="compositionally biased region" description="Gly residues" evidence="9">
    <location>
        <begin position="1074"/>
        <end position="1084"/>
    </location>
</feature>
<evidence type="ECO:0000313" key="10">
    <source>
        <dbReference type="EnsemblMetazoa" id="XP_030842108"/>
    </source>
</evidence>
<feature type="repeat" description="WD" evidence="8">
    <location>
        <begin position="313"/>
        <end position="347"/>
    </location>
</feature>
<sequence length="1358" mass="148907">MPCTAIGLPVTALDVTENYILAGEGPYLHLYDLSAGQSSRVSCKVLHHQVIHGIRKGHGCIFVVFGQKAINFIRIDWRNKSICVLNKVHEVTDWIWDVCWLQSDDLNDRPASNDRSPQDGCQGEKKRPLSDGSLCNTSVAIATGHNAVLLWDVTKRCIVTTVHCQENCILYCAKFIGQTWGDLVLAAGTVFNQVVFWRPQGPKDASGRVVVDHRSKGHQGVIFNITYNAELGLLATVSDDRSIRLWRYHHPFRESGERPHEAERVLYGHSARVWCAEILSDKIVSVGEDATCCIWNMDGEIVQKLKSHKGKSIWSLAVQKEGSFVVTGGGDSSIRRWSLQNKKHHASADTATSTWDVQRDVKTLIEVREGVKDVVDADLVPRTLAITSSGQLLVMTQGGYLFSWSNISSSYHLVLHDDNYRSYSVMASAPSSPLVAMGNIHGTLKVILLDDHSTSESEIKASDGNVFNVTWATNEDLFSTGMDGKLTWWKVRKSPSLALHAHAHFTLPPCKQRWATSVTLFGEDQFVCGDRRGSVHLFQRSHLQNDRPGPKSSVPGIHGRAGTSFVCQHDGSVYSAGRDGTYRQYYITDRGEMRLENTHKVYKGFEWLEKLVFTEDGNLHVMGFHSVNFVVWSTLNNEALLTVPCGGGHRSWDLSPLDDGSMTFACIKMKQLLVHSVSSAAWQRQTILKDDIHGREITCIKFLRTVQIAGQDHHVCVTGSEDTKVNIVSFSSPRSSVDPSSSSALLGDINVLHRLHAHVSSVRALAVCHSSSSTDEMLLFSVGGRYSMNCWKVKFCLEASNIPSLKQISSVRHLVSHSSLITTRSRQKLRQREKLIDDPETRFLGVSVWRRGGDVEGVSPGTGGGHVMMCVASSDAFLRFFCFDEDTCKITPLGSSNMHDCCLLCVTSIRLTCDPEVKARVKPRTMVLTGGTDGRILVWDVQEVESQADKLTIDASICDDEEEKEDEEEDEEEEERIVGAAARSQNNIEKEFNKTAKTRRGMEIDEPKKAAMRERRKVENEAVIQLHHGNHKPSNAAGNETVSSSIGSSGACQSAIENDAAQLDKHHISVTQGREGGAGGGGIDGKPSHQGTSSSGSSSAERTSGCHRTQGHSSSTATSLSYDGEENIQSVSMVTQAESPTAEAAASTIQSSTSDVQSMHTRHTGHSKERSVQSKETTAGLVTSDPVGGHDTGSVGQMVSSWSAHQSGINALALHLVKDDKFVVVSGGDDTAITVTLVNLSSSICTGDEAMTGAVLDTCKIPKAHATQITGIRFIQLEHTFLSVSVDQRLNRWRLKLSVDYLKIEEVKMVSSSFVHVSDIAGLDTWNEGSTSQQYAVVCGQGLQLMDISSNEEESEVR</sequence>
<dbReference type="PROSITE" id="PS50294">
    <property type="entry name" value="WD_REPEATS_REGION"/>
    <property type="match status" value="1"/>
</dbReference>
<feature type="compositionally biased region" description="Acidic residues" evidence="9">
    <location>
        <begin position="957"/>
        <end position="975"/>
    </location>
</feature>
<dbReference type="EnsemblMetazoa" id="XM_030986248">
    <property type="protein sequence ID" value="XP_030842108"/>
    <property type="gene ID" value="LOC585638"/>
</dbReference>
<evidence type="ECO:0000256" key="3">
    <source>
        <dbReference type="ARBA" id="ARBA00022574"/>
    </source>
</evidence>
<feature type="compositionally biased region" description="Polar residues" evidence="9">
    <location>
        <begin position="1032"/>
        <end position="1042"/>
    </location>
</feature>
<evidence type="ECO:0000256" key="8">
    <source>
        <dbReference type="PROSITE-ProRule" id="PRU00221"/>
    </source>
</evidence>
<dbReference type="PANTHER" id="PTHR14344">
    <property type="entry name" value="WD REPEAT PROTEIN"/>
    <property type="match status" value="1"/>
</dbReference>
<keyword evidence="5" id="KW-0677">Repeat</keyword>
<dbReference type="OrthoDB" id="5594999at2759"/>
<keyword evidence="11" id="KW-1185">Reference proteome</keyword>
<dbReference type="Proteomes" id="UP000007110">
    <property type="component" value="Unassembled WGS sequence"/>
</dbReference>
<feature type="compositionally biased region" description="Polar residues" evidence="9">
    <location>
        <begin position="1149"/>
        <end position="1159"/>
    </location>
</feature>
<feature type="repeat" description="WD" evidence="8">
    <location>
        <begin position="926"/>
        <end position="949"/>
    </location>
</feature>
<evidence type="ECO:0000256" key="2">
    <source>
        <dbReference type="ARBA" id="ARBA00022490"/>
    </source>
</evidence>
<feature type="region of interest" description="Disordered" evidence="9">
    <location>
        <begin position="110"/>
        <end position="130"/>
    </location>
</feature>
<dbReference type="InParanoid" id="A0A7M7NVN4"/>
<proteinExistence type="inferred from homology"/>
<organism evidence="10 11">
    <name type="scientific">Strongylocentrotus purpuratus</name>
    <name type="common">Purple sea urchin</name>
    <dbReference type="NCBI Taxonomy" id="7668"/>
    <lineage>
        <taxon>Eukaryota</taxon>
        <taxon>Metazoa</taxon>
        <taxon>Echinodermata</taxon>
        <taxon>Eleutherozoa</taxon>
        <taxon>Echinozoa</taxon>
        <taxon>Echinoidea</taxon>
        <taxon>Euechinoidea</taxon>
        <taxon>Echinacea</taxon>
        <taxon>Camarodonta</taxon>
        <taxon>Echinidea</taxon>
        <taxon>Strongylocentrotidae</taxon>
        <taxon>Strongylocentrotus</taxon>
    </lineage>
</organism>
<feature type="compositionally biased region" description="Basic and acidic residues" evidence="9">
    <location>
        <begin position="988"/>
        <end position="1020"/>
    </location>
</feature>
<dbReference type="GeneID" id="585638"/>
<dbReference type="GO" id="GO:0030488">
    <property type="term" value="P:tRNA methylation"/>
    <property type="evidence" value="ECO:0000318"/>
    <property type="project" value="GO_Central"/>
</dbReference>
<dbReference type="GO" id="GO:0005737">
    <property type="term" value="C:cytoplasm"/>
    <property type="evidence" value="ECO:0000318"/>
    <property type="project" value="GO_Central"/>
</dbReference>
<reference evidence="10" key="2">
    <citation type="submission" date="2021-01" db="UniProtKB">
        <authorList>
            <consortium name="EnsemblMetazoa"/>
        </authorList>
    </citation>
    <scope>IDENTIFICATION</scope>
</reference>
<feature type="compositionally biased region" description="Low complexity" evidence="9">
    <location>
        <begin position="1137"/>
        <end position="1148"/>
    </location>
</feature>
<keyword evidence="2" id="KW-0963">Cytoplasm</keyword>
<dbReference type="Pfam" id="PF00400">
    <property type="entry name" value="WD40"/>
    <property type="match status" value="3"/>
</dbReference>
<dbReference type="KEGG" id="spu:585638"/>
<dbReference type="InterPro" id="IPR051973">
    <property type="entry name" value="tRNA_Anticodon_Mtase-Reg"/>
</dbReference>
<evidence type="ECO:0000256" key="4">
    <source>
        <dbReference type="ARBA" id="ARBA00022694"/>
    </source>
</evidence>
<evidence type="ECO:0000313" key="11">
    <source>
        <dbReference type="Proteomes" id="UP000007110"/>
    </source>
</evidence>
<keyword evidence="3 8" id="KW-0853">WD repeat</keyword>
<evidence type="ECO:0000256" key="9">
    <source>
        <dbReference type="SAM" id="MobiDB-lite"/>
    </source>
</evidence>
<reference evidence="11" key="1">
    <citation type="submission" date="2015-02" db="EMBL/GenBank/DDBJ databases">
        <title>Genome sequencing for Strongylocentrotus purpuratus.</title>
        <authorList>
            <person name="Murali S."/>
            <person name="Liu Y."/>
            <person name="Vee V."/>
            <person name="English A."/>
            <person name="Wang M."/>
            <person name="Skinner E."/>
            <person name="Han Y."/>
            <person name="Muzny D.M."/>
            <person name="Worley K.C."/>
            <person name="Gibbs R.A."/>
        </authorList>
    </citation>
    <scope>NUCLEOTIDE SEQUENCE</scope>
</reference>
<feature type="region of interest" description="Disordered" evidence="9">
    <location>
        <begin position="1135"/>
        <end position="1194"/>
    </location>
</feature>
<evidence type="ECO:0000256" key="1">
    <source>
        <dbReference type="ARBA" id="ARBA00004496"/>
    </source>
</evidence>
<dbReference type="PROSITE" id="PS50082">
    <property type="entry name" value="WD_REPEATS_2"/>
    <property type="match status" value="3"/>
</dbReference>
<evidence type="ECO:0000256" key="5">
    <source>
        <dbReference type="ARBA" id="ARBA00022737"/>
    </source>
</evidence>
<name>A0A7M7NVN4_STRPU</name>
<feature type="region of interest" description="Disordered" evidence="9">
    <location>
        <begin position="1071"/>
        <end position="1123"/>
    </location>
</feature>
<comment type="subcellular location">
    <subcellularLocation>
        <location evidence="1">Cytoplasm</location>
    </subcellularLocation>
</comment>
<dbReference type="SUPFAM" id="SSF50978">
    <property type="entry name" value="WD40 repeat-like"/>
    <property type="match status" value="3"/>
</dbReference>
<dbReference type="SMART" id="SM00320">
    <property type="entry name" value="WD40"/>
    <property type="match status" value="11"/>
</dbReference>
<dbReference type="PANTHER" id="PTHR14344:SF3">
    <property type="entry name" value="WD REPEAT-CONTAINING PROTEIN 6"/>
    <property type="match status" value="1"/>
</dbReference>
<dbReference type="CTD" id="11180"/>
<dbReference type="InterPro" id="IPR001680">
    <property type="entry name" value="WD40_rpt"/>
</dbReference>
<feature type="compositionally biased region" description="Polar residues" evidence="9">
    <location>
        <begin position="1111"/>
        <end position="1123"/>
    </location>
</feature>
<comment type="similarity">
    <text evidence="6">Belongs to the WD repeat WDR6 family.</text>
</comment>